<sequence>MKDDQPRVLIVGAGIAGLALAQGLKKKGIPFLVFERDESSSSRSQGWALTIHFSLPLLRDFLPSELANRLHTTRIDQTVGHDHSHSTFMNLETCTPKWSLPPTYGDRMRVVRGRLRKLLMEGIEERIIWGKKLSSLEVEKDGVRVDFTDGSRYSGDLLIGVDGCHSTVRSLQYGAPLSQPTPIPACFLGTEALATESQMKPLLALDKTLFQGCHPSNPVWMWFSVMERPNHGAPALTDPVWRVQICLSWLSSTGHADIPKTDGGRIDLMRQKSAGFHPTFKKIFQDILSDSSGPVINVPLEFWWLPHAESLGTSKGRVTLAGDAAHTMPLYRGEGFNHALMDVNNLLQAIDAIHANEGDRERIIHKYEDEVRARGQRSALMCRDACLEVHRLNNLGAHSVVRQKTFI</sequence>
<accession>A0ABR3UC45</accession>
<dbReference type="Pfam" id="PF01494">
    <property type="entry name" value="FAD_binding_3"/>
    <property type="match status" value="2"/>
</dbReference>
<protein>
    <recommendedName>
        <fullName evidence="6">FAD-binding domain-containing protein</fullName>
    </recommendedName>
</protein>
<dbReference type="PANTHER" id="PTHR47178:SF1">
    <property type="entry name" value="FAD-BINDING DOMAIN-CONTAINING PROTEIN-RELATED"/>
    <property type="match status" value="1"/>
</dbReference>
<dbReference type="Gene3D" id="3.50.50.60">
    <property type="entry name" value="FAD/NAD(P)-binding domain"/>
    <property type="match status" value="1"/>
</dbReference>
<evidence type="ECO:0000256" key="5">
    <source>
        <dbReference type="ARBA" id="ARBA00023033"/>
    </source>
</evidence>
<dbReference type="GeneID" id="96089016"/>
<keyword evidence="4" id="KW-0560">Oxidoreductase</keyword>
<gene>
    <name evidence="7" type="ORF">ACET3X_008694</name>
</gene>
<evidence type="ECO:0000256" key="1">
    <source>
        <dbReference type="ARBA" id="ARBA00001974"/>
    </source>
</evidence>
<evidence type="ECO:0000256" key="4">
    <source>
        <dbReference type="ARBA" id="ARBA00023002"/>
    </source>
</evidence>
<feature type="domain" description="FAD-binding" evidence="6">
    <location>
        <begin position="7"/>
        <end position="170"/>
    </location>
</feature>
<dbReference type="PANTHER" id="PTHR47178">
    <property type="entry name" value="MONOOXYGENASE, FAD-BINDING"/>
    <property type="match status" value="1"/>
</dbReference>
<keyword evidence="2" id="KW-0285">Flavoprotein</keyword>
<evidence type="ECO:0000256" key="2">
    <source>
        <dbReference type="ARBA" id="ARBA00022630"/>
    </source>
</evidence>
<dbReference type="Proteomes" id="UP001578633">
    <property type="component" value="Chromosome 8"/>
</dbReference>
<organism evidence="7 8">
    <name type="scientific">Alternaria dauci</name>
    <dbReference type="NCBI Taxonomy" id="48095"/>
    <lineage>
        <taxon>Eukaryota</taxon>
        <taxon>Fungi</taxon>
        <taxon>Dikarya</taxon>
        <taxon>Ascomycota</taxon>
        <taxon>Pezizomycotina</taxon>
        <taxon>Dothideomycetes</taxon>
        <taxon>Pleosporomycetidae</taxon>
        <taxon>Pleosporales</taxon>
        <taxon>Pleosporineae</taxon>
        <taxon>Pleosporaceae</taxon>
        <taxon>Alternaria</taxon>
        <taxon>Alternaria sect. Porri</taxon>
    </lineage>
</organism>
<evidence type="ECO:0000313" key="7">
    <source>
        <dbReference type="EMBL" id="KAL1793712.1"/>
    </source>
</evidence>
<dbReference type="RefSeq" id="XP_069304296.1">
    <property type="nucleotide sequence ID" value="XM_069454896.1"/>
</dbReference>
<evidence type="ECO:0000256" key="3">
    <source>
        <dbReference type="ARBA" id="ARBA00022827"/>
    </source>
</evidence>
<evidence type="ECO:0000259" key="6">
    <source>
        <dbReference type="Pfam" id="PF01494"/>
    </source>
</evidence>
<proteinExistence type="predicted"/>
<dbReference type="InterPro" id="IPR036188">
    <property type="entry name" value="FAD/NAD-bd_sf"/>
</dbReference>
<comment type="cofactor">
    <cofactor evidence="1">
        <name>FAD</name>
        <dbReference type="ChEBI" id="CHEBI:57692"/>
    </cofactor>
</comment>
<dbReference type="SUPFAM" id="SSF51905">
    <property type="entry name" value="FAD/NAD(P)-binding domain"/>
    <property type="match status" value="1"/>
</dbReference>
<name>A0ABR3UC45_9PLEO</name>
<dbReference type="InterPro" id="IPR002938">
    <property type="entry name" value="FAD-bd"/>
</dbReference>
<keyword evidence="5" id="KW-0503">Monooxygenase</keyword>
<reference evidence="7 8" key="1">
    <citation type="submission" date="2024-09" db="EMBL/GenBank/DDBJ databases">
        <title>T2T genomes of carrot and Alternaria dauci and their utility for understanding host-pathogen interaction during carrot leaf blight disease.</title>
        <authorList>
            <person name="Liu W."/>
            <person name="Xu S."/>
            <person name="Ou C."/>
            <person name="Liu X."/>
            <person name="Zhuang F."/>
            <person name="Deng X.W."/>
        </authorList>
    </citation>
    <scope>NUCLEOTIDE SEQUENCE [LARGE SCALE GENOMIC DNA]</scope>
    <source>
        <strain evidence="7 8">A2016</strain>
    </source>
</reference>
<comment type="caution">
    <text evidence="7">The sequence shown here is derived from an EMBL/GenBank/DDBJ whole genome shotgun (WGS) entry which is preliminary data.</text>
</comment>
<dbReference type="PRINTS" id="PR00420">
    <property type="entry name" value="RNGMNOXGNASE"/>
</dbReference>
<evidence type="ECO:0000313" key="8">
    <source>
        <dbReference type="Proteomes" id="UP001578633"/>
    </source>
</evidence>
<keyword evidence="8" id="KW-1185">Reference proteome</keyword>
<keyword evidence="3" id="KW-0274">FAD</keyword>
<dbReference type="EMBL" id="JBHGVX010000008">
    <property type="protein sequence ID" value="KAL1793712.1"/>
    <property type="molecule type" value="Genomic_DNA"/>
</dbReference>
<feature type="domain" description="FAD-binding" evidence="6">
    <location>
        <begin position="314"/>
        <end position="377"/>
    </location>
</feature>